<sequence length="91" mass="11010">MQLLQQKYGSPELDSQFEETWLRDYKDKNSFLIDGLLYHREKHTNALKVIDRDHLSLILQEFHDCPYTGHMSEDRTRESVESTAWRPKWEQ</sequence>
<dbReference type="EMBL" id="AVOT02018344">
    <property type="protein sequence ID" value="MBW0505171.1"/>
    <property type="molecule type" value="Genomic_DNA"/>
</dbReference>
<reference evidence="2" key="1">
    <citation type="submission" date="2021-03" db="EMBL/GenBank/DDBJ databases">
        <title>Draft genome sequence of rust myrtle Austropuccinia psidii MF-1, a brazilian biotype.</title>
        <authorList>
            <person name="Quecine M.C."/>
            <person name="Pachon D.M.R."/>
            <person name="Bonatelli M.L."/>
            <person name="Correr F.H."/>
            <person name="Franceschini L.M."/>
            <person name="Leite T.F."/>
            <person name="Margarido G.R.A."/>
            <person name="Almeida C.A."/>
            <person name="Ferrarezi J.A."/>
            <person name="Labate C.A."/>
        </authorList>
    </citation>
    <scope>NUCLEOTIDE SEQUENCE</scope>
    <source>
        <strain evidence="2">MF-1</strain>
    </source>
</reference>
<comment type="caution">
    <text evidence="2">The sequence shown here is derived from an EMBL/GenBank/DDBJ whole genome shotgun (WGS) entry which is preliminary data.</text>
</comment>
<protein>
    <recommendedName>
        <fullName evidence="4">Integrase zinc-binding domain-containing protein</fullName>
    </recommendedName>
</protein>
<gene>
    <name evidence="2" type="ORF">O181_044886</name>
</gene>
<evidence type="ECO:0000313" key="3">
    <source>
        <dbReference type="Proteomes" id="UP000765509"/>
    </source>
</evidence>
<evidence type="ECO:0000256" key="1">
    <source>
        <dbReference type="SAM" id="MobiDB-lite"/>
    </source>
</evidence>
<dbReference type="Proteomes" id="UP000765509">
    <property type="component" value="Unassembled WGS sequence"/>
</dbReference>
<evidence type="ECO:0008006" key="4">
    <source>
        <dbReference type="Google" id="ProtNLM"/>
    </source>
</evidence>
<feature type="compositionally biased region" description="Basic and acidic residues" evidence="1">
    <location>
        <begin position="71"/>
        <end position="80"/>
    </location>
</feature>
<evidence type="ECO:0000313" key="2">
    <source>
        <dbReference type="EMBL" id="MBW0505171.1"/>
    </source>
</evidence>
<dbReference type="Gene3D" id="1.10.340.70">
    <property type="match status" value="1"/>
</dbReference>
<organism evidence="2 3">
    <name type="scientific">Austropuccinia psidii MF-1</name>
    <dbReference type="NCBI Taxonomy" id="1389203"/>
    <lineage>
        <taxon>Eukaryota</taxon>
        <taxon>Fungi</taxon>
        <taxon>Dikarya</taxon>
        <taxon>Basidiomycota</taxon>
        <taxon>Pucciniomycotina</taxon>
        <taxon>Pucciniomycetes</taxon>
        <taxon>Pucciniales</taxon>
        <taxon>Sphaerophragmiaceae</taxon>
        <taxon>Austropuccinia</taxon>
    </lineage>
</organism>
<feature type="region of interest" description="Disordered" evidence="1">
    <location>
        <begin position="70"/>
        <end position="91"/>
    </location>
</feature>
<keyword evidence="3" id="KW-1185">Reference proteome</keyword>
<accession>A0A9Q3DJ62</accession>
<name>A0A9Q3DJ62_9BASI</name>
<dbReference type="AlphaFoldDB" id="A0A9Q3DJ62"/>
<proteinExistence type="predicted"/>